<feature type="region of interest" description="Disordered" evidence="1">
    <location>
        <begin position="445"/>
        <end position="482"/>
    </location>
</feature>
<dbReference type="SMART" id="SM00382">
    <property type="entry name" value="AAA"/>
    <property type="match status" value="1"/>
</dbReference>
<proteinExistence type="predicted"/>
<dbReference type="InterPro" id="IPR003593">
    <property type="entry name" value="AAA+_ATPase"/>
</dbReference>
<dbReference type="InterPro" id="IPR013610">
    <property type="entry name" value="ArdC_N"/>
</dbReference>
<comment type="caution">
    <text evidence="3">The sequence shown here is derived from an EMBL/GenBank/DDBJ whole genome shotgun (WGS) entry which is preliminary data.</text>
</comment>
<dbReference type="GO" id="GO:0003697">
    <property type="term" value="F:single-stranded DNA binding"/>
    <property type="evidence" value="ECO:0007669"/>
    <property type="project" value="InterPro"/>
</dbReference>
<dbReference type="AlphaFoldDB" id="A0A0A2LYX6"/>
<sequence>MGVVKKFNGLIGRRKDIKREEIKTLINAAVEQEQFKLAARLTNVLESNPDDTVFRFRKNTIPAIDTVPESFLKCLDCEQDSDNESIGLGKAVSPDEIYQMITDRMIEKIREANTPRYVQKWDAKVYGKGYLLPFNFVSKKMYRGINRYLLTDFEPLKNPFYLTFKQIEELGGKLKKGSIGIPVVYFTELYKYYNPTTKVDIGSYNLKKFIALLEENRSNIPEFKAGLSPQQIANNNKLPILKYYKVFNGKDVEGIDFDLDNFKHGYIENELPATEEHKMPIAEAIIKAYPSPQPKLGFGGGRAYYSPTSDRIQMPHIVDFETSQDYYRTLFHEYGHSTGYNKRLDRDLTGRKGSKKYAFEELIAEFTATFLSAEAGILWHTNTNHPAYLKSWNTALTHLQDDNRFLMRAATKAQAAADYVLEYNKSGEPKYFNDLKKIAKEKEAKEKKEKAAKAKSKKVLKPTPATTRKKQPSKSEQLNLFGLNGNKKRSVLNGIAPAEPQQLITVPQVIQPSVVQPSTKNPRVLNIGAAANEVPAEFYTVDGEAGKFLQAVERKPEHSVVITMDGEQGAGKTTTLYKFMNAFATPGNRCLFISGEEHPASSLAKEKVDKYLTPTAQSNIDTVADVKDTQDLYSLVKDYEVIFIDSWQKLVRMVGTIHLDEDLRKKFNGKVFVIIFQQTTTGRTKGGAEVVFDGDIIIKMVKEPRFADNYAYFDKNRYTKVPIETIRYNIATGTIYNPIATENEGEAEPVATDIEELNFEVI</sequence>
<evidence type="ECO:0000313" key="3">
    <source>
        <dbReference type="EMBL" id="KGO84428.1"/>
    </source>
</evidence>
<name>A0A0A2LYX6_9FLAO</name>
<evidence type="ECO:0000313" key="4">
    <source>
        <dbReference type="Proteomes" id="UP000030129"/>
    </source>
</evidence>
<dbReference type="SUPFAM" id="SSF52540">
    <property type="entry name" value="P-loop containing nucleoside triphosphate hydrolases"/>
    <property type="match status" value="1"/>
</dbReference>
<reference evidence="3 4" key="1">
    <citation type="submission" date="2013-09" db="EMBL/GenBank/DDBJ databases">
        <authorList>
            <person name="Zeng Z."/>
            <person name="Chen C."/>
        </authorList>
    </citation>
    <scope>NUCLEOTIDE SEQUENCE [LARGE SCALE GENOMIC DNA]</scope>
    <source>
        <strain evidence="3 4">F44-8</strain>
    </source>
</reference>
<dbReference type="Pfam" id="PF08401">
    <property type="entry name" value="ArdcN"/>
    <property type="match status" value="1"/>
</dbReference>
<dbReference type="Gene3D" id="3.40.50.300">
    <property type="entry name" value="P-loop containing nucleotide triphosphate hydrolases"/>
    <property type="match status" value="1"/>
</dbReference>
<dbReference type="Proteomes" id="UP000030129">
    <property type="component" value="Unassembled WGS sequence"/>
</dbReference>
<gene>
    <name evidence="3" type="ORF">Q763_01405</name>
</gene>
<dbReference type="eggNOG" id="COG0467">
    <property type="taxonomic scope" value="Bacteria"/>
</dbReference>
<feature type="domain" description="AAA+ ATPase" evidence="2">
    <location>
        <begin position="558"/>
        <end position="704"/>
    </location>
</feature>
<dbReference type="STRING" id="1406840.Q763_01405"/>
<dbReference type="RefSeq" id="WP_035130272.1">
    <property type="nucleotide sequence ID" value="NZ_JRLV01000001.1"/>
</dbReference>
<protein>
    <recommendedName>
        <fullName evidence="2">AAA+ ATPase domain-containing protein</fullName>
    </recommendedName>
</protein>
<dbReference type="InterPro" id="IPR041459">
    <property type="entry name" value="MPTase-PolyVal"/>
</dbReference>
<accession>A0A0A2LYX6</accession>
<keyword evidence="4" id="KW-1185">Reference proteome</keyword>
<evidence type="ECO:0000256" key="1">
    <source>
        <dbReference type="SAM" id="MobiDB-lite"/>
    </source>
</evidence>
<dbReference type="EMBL" id="JRLV01000001">
    <property type="protein sequence ID" value="KGO84428.1"/>
    <property type="molecule type" value="Genomic_DNA"/>
</dbReference>
<organism evidence="3 4">
    <name type="scientific">Flavobacterium beibuense F44-8</name>
    <dbReference type="NCBI Taxonomy" id="1406840"/>
    <lineage>
        <taxon>Bacteria</taxon>
        <taxon>Pseudomonadati</taxon>
        <taxon>Bacteroidota</taxon>
        <taxon>Flavobacteriia</taxon>
        <taxon>Flavobacteriales</taxon>
        <taxon>Flavobacteriaceae</taxon>
        <taxon>Flavobacterium</taxon>
    </lineage>
</organism>
<dbReference type="InterPro" id="IPR027417">
    <property type="entry name" value="P-loop_NTPase"/>
</dbReference>
<evidence type="ECO:0000259" key="2">
    <source>
        <dbReference type="SMART" id="SM00382"/>
    </source>
</evidence>
<dbReference type="Pfam" id="PF18818">
    <property type="entry name" value="MPTase-PolyVal"/>
    <property type="match status" value="1"/>
</dbReference>
<dbReference type="eggNOG" id="COG4227">
    <property type="taxonomic scope" value="Bacteria"/>
</dbReference>